<dbReference type="KEGG" id="xla:108713894"/>
<dbReference type="OrthoDB" id="10072647at2759"/>
<keyword evidence="3" id="KW-0677">Repeat</keyword>
<keyword evidence="9" id="KW-1185">Reference proteome</keyword>
<dbReference type="PROSITE" id="PS00028">
    <property type="entry name" value="ZINC_FINGER_C2H2_1"/>
    <property type="match status" value="5"/>
</dbReference>
<dbReference type="GO" id="GO:0031981">
    <property type="term" value="C:nuclear lumen"/>
    <property type="evidence" value="ECO:0007669"/>
    <property type="project" value="UniProtKB-ARBA"/>
</dbReference>
<evidence type="ECO:0000256" key="2">
    <source>
        <dbReference type="ARBA" id="ARBA00022723"/>
    </source>
</evidence>
<dbReference type="FunFam" id="3.30.160.60:FF:000029">
    <property type="entry name" value="GLI family zinc finger 4"/>
    <property type="match status" value="1"/>
</dbReference>
<feature type="domain" description="C2H2-type" evidence="8">
    <location>
        <begin position="407"/>
        <end position="434"/>
    </location>
</feature>
<dbReference type="SMART" id="SM00355">
    <property type="entry name" value="ZnF_C2H2"/>
    <property type="match status" value="5"/>
</dbReference>
<gene>
    <name evidence="10" type="primary">LOC108713894</name>
</gene>
<dbReference type="InterPro" id="IPR013087">
    <property type="entry name" value="Znf_C2H2_type"/>
</dbReference>
<dbReference type="GO" id="GO:0000978">
    <property type="term" value="F:RNA polymerase II cis-regulatory region sequence-specific DNA binding"/>
    <property type="evidence" value="ECO:0000318"/>
    <property type="project" value="GO_Central"/>
</dbReference>
<dbReference type="GO" id="GO:0031519">
    <property type="term" value="C:PcG protein complex"/>
    <property type="evidence" value="ECO:0007669"/>
    <property type="project" value="TreeGrafter"/>
</dbReference>
<dbReference type="Proteomes" id="UP000186698">
    <property type="component" value="Chromosome 4L"/>
</dbReference>
<comment type="similarity">
    <text evidence="1">Belongs to the krueppel C2H2-type zinc-finger protein family.</text>
</comment>
<dbReference type="GO" id="GO:0000785">
    <property type="term" value="C:chromatin"/>
    <property type="evidence" value="ECO:0007669"/>
    <property type="project" value="TreeGrafter"/>
</dbReference>
<evidence type="ECO:0000256" key="3">
    <source>
        <dbReference type="ARBA" id="ARBA00022737"/>
    </source>
</evidence>
<dbReference type="FunFam" id="3.30.160.60:FF:002343">
    <property type="entry name" value="Zinc finger protein 33A"/>
    <property type="match status" value="2"/>
</dbReference>
<sequence length="463" mass="53097">MIKDKKDMTEKILNHALEIIFLLTGEEYIIVKKNSLGPDIPLATGEVPIKCDAVAVYFSVDEWEYIRGHKQFYKDAEIENQSSPSITETIDDRRSDLIDSPIELLDCYGNNVGAFSVNKEGLEKGTENDTEVVEVHSDTDGFAGEVANVNQQEEQCLGSPVQEQENEFFVEIRKDGTTAMDNDNTMLYGLHGVEPAAKSIKASATCESGNFSYPFQQEYCAEETSDHRNADLPWKCQKRRSKICAKNLIRKLSFAEQSTVHRVPKPYEGNEYGKFFSTNPYLVSRMRTHKGEKPHGCNVCGKHFNYKSRLLIHQRTHTGKKPHRCNECGKQFDYKSRLLLHQTTHTGEEPFKCNECGKHFVEFSYLTRHQRTHSGEKPFKCDECGKNFGNKSYFVQHQRIHTGEKPHACSQCGKCFTHRSTLFKHKKIHAREKVYSCVSCGEYFNSKYKLIDQRCSICIDLYK</sequence>
<evidence type="ECO:0000313" key="10">
    <source>
        <dbReference type="RefSeq" id="XP_018113076.1"/>
    </source>
</evidence>
<dbReference type="FunFam" id="3.30.160.60:FF:001442">
    <property type="entry name" value="zinc finger protein 696"/>
    <property type="match status" value="1"/>
</dbReference>
<keyword evidence="6" id="KW-0539">Nucleus</keyword>
<dbReference type="Gene3D" id="3.30.160.60">
    <property type="entry name" value="Classic Zinc Finger"/>
    <property type="match status" value="6"/>
</dbReference>
<feature type="domain" description="C2H2-type" evidence="8">
    <location>
        <begin position="323"/>
        <end position="350"/>
    </location>
</feature>
<keyword evidence="2" id="KW-0479">Metal-binding</keyword>
<keyword evidence="4 7" id="KW-0863">Zinc-finger</keyword>
<feature type="domain" description="C2H2-type" evidence="8">
    <location>
        <begin position="295"/>
        <end position="322"/>
    </location>
</feature>
<accession>A0A8J0UZP1</accession>
<feature type="domain" description="C2H2-type" evidence="8">
    <location>
        <begin position="351"/>
        <end position="378"/>
    </location>
</feature>
<evidence type="ECO:0000256" key="1">
    <source>
        <dbReference type="ARBA" id="ARBA00006991"/>
    </source>
</evidence>
<evidence type="ECO:0000256" key="7">
    <source>
        <dbReference type="PROSITE-ProRule" id="PRU00042"/>
    </source>
</evidence>
<dbReference type="PANTHER" id="PTHR14003">
    <property type="entry name" value="TRANSCRIPTIONAL REPRESSOR PROTEIN YY"/>
    <property type="match status" value="1"/>
</dbReference>
<dbReference type="GO" id="GO:0005667">
    <property type="term" value="C:transcription regulator complex"/>
    <property type="evidence" value="ECO:0007669"/>
    <property type="project" value="TreeGrafter"/>
</dbReference>
<evidence type="ECO:0000259" key="8">
    <source>
        <dbReference type="PROSITE" id="PS50157"/>
    </source>
</evidence>
<proteinExistence type="inferred from homology"/>
<name>A0A8J0UZP1_XENLA</name>
<dbReference type="GO" id="GO:0008270">
    <property type="term" value="F:zinc ion binding"/>
    <property type="evidence" value="ECO:0007669"/>
    <property type="project" value="UniProtKB-KW"/>
</dbReference>
<dbReference type="GO" id="GO:0006357">
    <property type="term" value="P:regulation of transcription by RNA polymerase II"/>
    <property type="evidence" value="ECO:0000318"/>
    <property type="project" value="GO_Central"/>
</dbReference>
<evidence type="ECO:0000313" key="9">
    <source>
        <dbReference type="Proteomes" id="UP000186698"/>
    </source>
</evidence>
<feature type="domain" description="C2H2-type" evidence="8">
    <location>
        <begin position="379"/>
        <end position="406"/>
    </location>
</feature>
<reference evidence="10" key="1">
    <citation type="submission" date="2025-08" db="UniProtKB">
        <authorList>
            <consortium name="RefSeq"/>
        </authorList>
    </citation>
    <scope>IDENTIFICATION</scope>
    <source>
        <strain evidence="10">J_2021</strain>
        <tissue evidence="10">Erythrocytes</tissue>
    </source>
</reference>
<dbReference type="SUPFAM" id="SSF57667">
    <property type="entry name" value="beta-beta-alpha zinc fingers"/>
    <property type="match status" value="3"/>
</dbReference>
<dbReference type="PROSITE" id="PS50157">
    <property type="entry name" value="ZINC_FINGER_C2H2_2"/>
    <property type="match status" value="6"/>
</dbReference>
<dbReference type="RefSeq" id="XP_018113076.1">
    <property type="nucleotide sequence ID" value="XM_018257587.2"/>
</dbReference>
<dbReference type="Pfam" id="PF00096">
    <property type="entry name" value="zf-C2H2"/>
    <property type="match status" value="5"/>
</dbReference>
<dbReference type="GO" id="GO:0000981">
    <property type="term" value="F:DNA-binding transcription factor activity, RNA polymerase II-specific"/>
    <property type="evidence" value="ECO:0000318"/>
    <property type="project" value="GO_Central"/>
</dbReference>
<evidence type="ECO:0000256" key="5">
    <source>
        <dbReference type="ARBA" id="ARBA00022833"/>
    </source>
</evidence>
<dbReference type="GeneID" id="108713894"/>
<dbReference type="InterPro" id="IPR036236">
    <property type="entry name" value="Znf_C2H2_sf"/>
</dbReference>
<dbReference type="PANTHER" id="PTHR14003:SF23">
    <property type="entry name" value="ZINC FINGER PROTEIN 143"/>
    <property type="match status" value="1"/>
</dbReference>
<protein>
    <submittedName>
        <fullName evidence="10">Zinc finger protein 3 isoform X1</fullName>
    </submittedName>
</protein>
<keyword evidence="5" id="KW-0862">Zinc</keyword>
<evidence type="ECO:0000256" key="4">
    <source>
        <dbReference type="ARBA" id="ARBA00022771"/>
    </source>
</evidence>
<evidence type="ECO:0000256" key="6">
    <source>
        <dbReference type="ARBA" id="ARBA00023242"/>
    </source>
</evidence>
<feature type="domain" description="C2H2-type" evidence="8">
    <location>
        <begin position="267"/>
        <end position="294"/>
    </location>
</feature>
<dbReference type="AlphaFoldDB" id="A0A8J0UZP1"/>
<dbReference type="FunFam" id="3.30.160.60:FF:000295">
    <property type="entry name" value="zinc finger protein 19"/>
    <property type="match status" value="1"/>
</dbReference>
<organism evidence="9 10">
    <name type="scientific">Xenopus laevis</name>
    <name type="common">African clawed frog</name>
    <dbReference type="NCBI Taxonomy" id="8355"/>
    <lineage>
        <taxon>Eukaryota</taxon>
        <taxon>Metazoa</taxon>
        <taxon>Chordata</taxon>
        <taxon>Craniata</taxon>
        <taxon>Vertebrata</taxon>
        <taxon>Euteleostomi</taxon>
        <taxon>Amphibia</taxon>
        <taxon>Batrachia</taxon>
        <taxon>Anura</taxon>
        <taxon>Pipoidea</taxon>
        <taxon>Pipidae</taxon>
        <taxon>Xenopodinae</taxon>
        <taxon>Xenopus</taxon>
        <taxon>Xenopus</taxon>
    </lineage>
</organism>